<proteinExistence type="predicted"/>
<gene>
    <name evidence="1" type="ORF">H4Q31_11745</name>
</gene>
<dbReference type="Proteomes" id="UP000574133">
    <property type="component" value="Unassembled WGS sequence"/>
</dbReference>
<accession>A0A841TGC3</accession>
<evidence type="ECO:0000313" key="2">
    <source>
        <dbReference type="Proteomes" id="UP000574133"/>
    </source>
</evidence>
<sequence>MDSNLFETWKEEYLSQDDTYCNHVNKFVKYITQIGKADHPIRINKEDIVECVGYYHGLKEINTISTMENHLESVKAFYKYLFSTHKTNNIFNEIPSYQEFKESIIERYHLQVKRNRGYWEDSELIDIVKALDNYFDLNDISDLSGIYPKKLYYKFLILRLFIKLTLIAPAKKSVICSLRIEKFTEDYRTLNINDTRINIPNGLRRDIIFSISIGEKHRNRKVTKEDNLFEFIYNDNFRVVSLNQYFYAFLKHTRILEIPSDTDSFPVEVIMDSALFELVRNGTNPALIAKINGQTLATIESKFYNNGIPITDADSLINHEISKTAFHKYL</sequence>
<dbReference type="EMBL" id="JACJVN010000042">
    <property type="protein sequence ID" value="MBB6677997.1"/>
    <property type="molecule type" value="Genomic_DNA"/>
</dbReference>
<protein>
    <submittedName>
        <fullName evidence="1">Integrase</fullName>
    </submittedName>
</protein>
<comment type="caution">
    <text evidence="1">The sequence shown here is derived from an EMBL/GenBank/DDBJ whole genome shotgun (WGS) entry which is preliminary data.</text>
</comment>
<dbReference type="RefSeq" id="WP_185179274.1">
    <property type="nucleotide sequence ID" value="NZ_CBCSEP010000020.1"/>
</dbReference>
<evidence type="ECO:0000313" key="1">
    <source>
        <dbReference type="EMBL" id="MBB6677997.1"/>
    </source>
</evidence>
<reference evidence="1 2" key="1">
    <citation type="submission" date="2020-08" db="EMBL/GenBank/DDBJ databases">
        <title>Cohnella phylogeny.</title>
        <authorList>
            <person name="Dunlap C."/>
        </authorList>
    </citation>
    <scope>NUCLEOTIDE SEQUENCE [LARGE SCALE GENOMIC DNA]</scope>
    <source>
        <strain evidence="1 2">DSM 103658</strain>
    </source>
</reference>
<keyword evidence="2" id="KW-1185">Reference proteome</keyword>
<name>A0A841TGC3_9BACL</name>
<dbReference type="AlphaFoldDB" id="A0A841TGC3"/>
<organism evidence="1 2">
    <name type="scientific">Cohnella lubricantis</name>
    <dbReference type="NCBI Taxonomy" id="2163172"/>
    <lineage>
        <taxon>Bacteria</taxon>
        <taxon>Bacillati</taxon>
        <taxon>Bacillota</taxon>
        <taxon>Bacilli</taxon>
        <taxon>Bacillales</taxon>
        <taxon>Paenibacillaceae</taxon>
        <taxon>Cohnella</taxon>
    </lineage>
</organism>